<keyword evidence="4" id="KW-1185">Reference proteome</keyword>
<comment type="caution">
    <text evidence="3">The sequence shown here is derived from an EMBL/GenBank/DDBJ whole genome shotgun (WGS) entry which is preliminary data.</text>
</comment>
<evidence type="ECO:0000313" key="4">
    <source>
        <dbReference type="Proteomes" id="UP001583193"/>
    </source>
</evidence>
<keyword evidence="2" id="KW-0812">Transmembrane</keyword>
<keyword evidence="2" id="KW-0472">Membrane</keyword>
<feature type="transmembrane region" description="Helical" evidence="2">
    <location>
        <begin position="79"/>
        <end position="98"/>
    </location>
</feature>
<feature type="compositionally biased region" description="Basic and acidic residues" evidence="1">
    <location>
        <begin position="146"/>
        <end position="166"/>
    </location>
</feature>
<proteinExistence type="predicted"/>
<protein>
    <submittedName>
        <fullName evidence="3">Uncharacterized protein</fullName>
    </submittedName>
</protein>
<organism evidence="3 4">
    <name type="scientific">Paecilomyces lecythidis</name>
    <dbReference type="NCBI Taxonomy" id="3004212"/>
    <lineage>
        <taxon>Eukaryota</taxon>
        <taxon>Fungi</taxon>
        <taxon>Dikarya</taxon>
        <taxon>Ascomycota</taxon>
        <taxon>Pezizomycotina</taxon>
        <taxon>Eurotiomycetes</taxon>
        <taxon>Eurotiomycetidae</taxon>
        <taxon>Eurotiales</taxon>
        <taxon>Thermoascaceae</taxon>
        <taxon>Paecilomyces</taxon>
    </lineage>
</organism>
<dbReference type="Proteomes" id="UP001583193">
    <property type="component" value="Unassembled WGS sequence"/>
</dbReference>
<dbReference type="EMBL" id="JAVDPF010000011">
    <property type="protein sequence ID" value="KAL1878958.1"/>
    <property type="molecule type" value="Genomic_DNA"/>
</dbReference>
<dbReference type="Pfam" id="PF16015">
    <property type="entry name" value="Promethin"/>
    <property type="match status" value="1"/>
</dbReference>
<evidence type="ECO:0000256" key="1">
    <source>
        <dbReference type="SAM" id="MobiDB-lite"/>
    </source>
</evidence>
<sequence length="215" mass="23265">MSTISSTINALVSTISQTTSSLLPPPRRAAITRTLTDFYLTHPFLTTFLAIQLLFCGVPILLFALFAAGVFLLSAVSALVVAALVTGLWAAVALLVLVPVVVGSVVFATVVWAWLWAGVSAWRFLVGRGYVRGWQSEGSEQNETNGVKKQEGRNEDSESVEAEKKKAAAANGMVEEEEKESVEKTEVEKKVKEEKKAAECICEGDERMGGDQLEI</sequence>
<gene>
    <name evidence="3" type="ORF">Plec18167_004253</name>
</gene>
<keyword evidence="2" id="KW-1133">Transmembrane helix</keyword>
<feature type="region of interest" description="Disordered" evidence="1">
    <location>
        <begin position="138"/>
        <end position="185"/>
    </location>
</feature>
<reference evidence="3 4" key="1">
    <citation type="journal article" date="2024" name="IMA Fungus">
        <title>IMA Genome - F19 : A genome assembly and annotation guide to empower mycologists, including annotated draft genome sequences of Ceratocystis pirilliformis, Diaporthe australafricana, Fusarium ophioides, Paecilomyces lecythidis, and Sporothrix stenoceras.</title>
        <authorList>
            <person name="Aylward J."/>
            <person name="Wilson A.M."/>
            <person name="Visagie C.M."/>
            <person name="Spraker J."/>
            <person name="Barnes I."/>
            <person name="Buitendag C."/>
            <person name="Ceriani C."/>
            <person name="Del Mar Angel L."/>
            <person name="du Plessis D."/>
            <person name="Fuchs T."/>
            <person name="Gasser K."/>
            <person name="Kramer D."/>
            <person name="Li W."/>
            <person name="Munsamy K."/>
            <person name="Piso A."/>
            <person name="Price J.L."/>
            <person name="Sonnekus B."/>
            <person name="Thomas C."/>
            <person name="van der Nest A."/>
            <person name="van Dijk A."/>
            <person name="van Heerden A."/>
            <person name="van Vuuren N."/>
            <person name="Yilmaz N."/>
            <person name="Duong T.A."/>
            <person name="van der Merwe N.A."/>
            <person name="Wingfield M.J."/>
            <person name="Wingfield B.D."/>
        </authorList>
    </citation>
    <scope>NUCLEOTIDE SEQUENCE [LARGE SCALE GENOMIC DNA]</scope>
    <source>
        <strain evidence="3 4">CMW 18167</strain>
    </source>
</reference>
<name>A0ABR3XSM4_9EURO</name>
<evidence type="ECO:0000313" key="3">
    <source>
        <dbReference type="EMBL" id="KAL1878958.1"/>
    </source>
</evidence>
<feature type="transmembrane region" description="Helical" evidence="2">
    <location>
        <begin position="48"/>
        <end position="72"/>
    </location>
</feature>
<evidence type="ECO:0000256" key="2">
    <source>
        <dbReference type="SAM" id="Phobius"/>
    </source>
</evidence>
<feature type="transmembrane region" description="Helical" evidence="2">
    <location>
        <begin position="104"/>
        <end position="126"/>
    </location>
</feature>
<accession>A0ABR3XSM4</accession>